<dbReference type="Gene3D" id="1.10.10.10">
    <property type="entry name" value="Winged helix-like DNA-binding domain superfamily/Winged helix DNA-binding domain"/>
    <property type="match status" value="1"/>
</dbReference>
<evidence type="ECO:0000313" key="6">
    <source>
        <dbReference type="Proteomes" id="UP000078390"/>
    </source>
</evidence>
<dbReference type="SUPFAM" id="SSF46785">
    <property type="entry name" value="Winged helix' DNA-binding domain"/>
    <property type="match status" value="1"/>
</dbReference>
<dbReference type="InterPro" id="IPR001845">
    <property type="entry name" value="HTH_ArsR_DNA-bd_dom"/>
</dbReference>
<dbReference type="PRINTS" id="PR00778">
    <property type="entry name" value="HTHARSR"/>
</dbReference>
<dbReference type="PANTHER" id="PTHR33154:SF33">
    <property type="entry name" value="TRANSCRIPTIONAL REPRESSOR SDPR"/>
    <property type="match status" value="1"/>
</dbReference>
<dbReference type="InterPro" id="IPR036390">
    <property type="entry name" value="WH_DNA-bd_sf"/>
</dbReference>
<sequence>MTLLDNIAIWLYMKKTMKKLEKRLKALADGTRLKILGLLSVRPCCVCELSAVIGYTQPTLTRHLQKLTEAGFLSVERRGFFQIYRLAPEDQEAERLLALVLSEIRETTEYERLVERLRVEGRLPNLLPTEENGSKAYELAKRA</sequence>
<dbReference type="EMBL" id="LWLG01000006">
    <property type="protein sequence ID" value="OAQ20802.1"/>
    <property type="molecule type" value="Genomic_DNA"/>
</dbReference>
<dbReference type="InterPro" id="IPR011991">
    <property type="entry name" value="ArsR-like_HTH"/>
</dbReference>
<dbReference type="STRING" id="999894.TDIS_1091"/>
<accession>A0A179D5T3</accession>
<dbReference type="Proteomes" id="UP000078390">
    <property type="component" value="Unassembled WGS sequence"/>
</dbReference>
<proteinExistence type="predicted"/>
<dbReference type="NCBIfam" id="NF033788">
    <property type="entry name" value="HTH_metalloreg"/>
    <property type="match status" value="1"/>
</dbReference>
<evidence type="ECO:0000256" key="2">
    <source>
        <dbReference type="ARBA" id="ARBA00023125"/>
    </source>
</evidence>
<evidence type="ECO:0000256" key="3">
    <source>
        <dbReference type="ARBA" id="ARBA00023163"/>
    </source>
</evidence>
<keyword evidence="3" id="KW-0804">Transcription</keyword>
<reference evidence="5 6" key="1">
    <citation type="submission" date="2016-04" db="EMBL/GenBank/DDBJ databases">
        <title>Genome analysis of Thermosulfurimonas dismutans, the first thermophilic sulfur-disproportionating bacterium of the phylum Thermodesulfobacteria.</title>
        <authorList>
            <person name="Mardanov A.V."/>
            <person name="Beletsky A.V."/>
            <person name="Kadnikov V.V."/>
            <person name="Slobodkin A.I."/>
            <person name="Ravin N.V."/>
        </authorList>
    </citation>
    <scope>NUCLEOTIDE SEQUENCE [LARGE SCALE GENOMIC DNA]</scope>
    <source>
        <strain evidence="5 6">S95</strain>
    </source>
</reference>
<dbReference type="AlphaFoldDB" id="A0A179D5T3"/>
<dbReference type="PANTHER" id="PTHR33154">
    <property type="entry name" value="TRANSCRIPTIONAL REGULATOR, ARSR FAMILY"/>
    <property type="match status" value="1"/>
</dbReference>
<gene>
    <name evidence="5" type="ORF">TDIS_1091</name>
</gene>
<dbReference type="PROSITE" id="PS50987">
    <property type="entry name" value="HTH_ARSR_2"/>
    <property type="match status" value="1"/>
</dbReference>
<evidence type="ECO:0000259" key="4">
    <source>
        <dbReference type="PROSITE" id="PS50987"/>
    </source>
</evidence>
<dbReference type="SMART" id="SM00418">
    <property type="entry name" value="HTH_ARSR"/>
    <property type="match status" value="1"/>
</dbReference>
<keyword evidence="2" id="KW-0238">DNA-binding</keyword>
<protein>
    <submittedName>
        <fullName evidence="5">Arsenical resistance operon repressor</fullName>
    </submittedName>
</protein>
<evidence type="ECO:0000256" key="1">
    <source>
        <dbReference type="ARBA" id="ARBA00023015"/>
    </source>
</evidence>
<dbReference type="CDD" id="cd00090">
    <property type="entry name" value="HTH_ARSR"/>
    <property type="match status" value="1"/>
</dbReference>
<feature type="domain" description="HTH arsR-type" evidence="4">
    <location>
        <begin position="12"/>
        <end position="108"/>
    </location>
</feature>
<comment type="caution">
    <text evidence="5">The sequence shown here is derived from an EMBL/GenBank/DDBJ whole genome shotgun (WGS) entry which is preliminary data.</text>
</comment>
<name>A0A179D5T3_9BACT</name>
<dbReference type="Pfam" id="PF01022">
    <property type="entry name" value="HTH_5"/>
    <property type="match status" value="1"/>
</dbReference>
<organism evidence="5 6">
    <name type="scientific">Thermosulfurimonas dismutans</name>
    <dbReference type="NCBI Taxonomy" id="999894"/>
    <lineage>
        <taxon>Bacteria</taxon>
        <taxon>Pseudomonadati</taxon>
        <taxon>Thermodesulfobacteriota</taxon>
        <taxon>Thermodesulfobacteria</taxon>
        <taxon>Thermodesulfobacteriales</taxon>
        <taxon>Thermodesulfobacteriaceae</taxon>
        <taxon>Thermosulfurimonas</taxon>
    </lineage>
</organism>
<dbReference type="GO" id="GO:0003677">
    <property type="term" value="F:DNA binding"/>
    <property type="evidence" value="ECO:0007669"/>
    <property type="project" value="UniProtKB-KW"/>
</dbReference>
<keyword evidence="1" id="KW-0805">Transcription regulation</keyword>
<dbReference type="GO" id="GO:0003700">
    <property type="term" value="F:DNA-binding transcription factor activity"/>
    <property type="evidence" value="ECO:0007669"/>
    <property type="project" value="InterPro"/>
</dbReference>
<dbReference type="OrthoDB" id="9798835at2"/>
<dbReference type="InterPro" id="IPR051081">
    <property type="entry name" value="HTH_MetalResp_TranReg"/>
</dbReference>
<evidence type="ECO:0000313" key="5">
    <source>
        <dbReference type="EMBL" id="OAQ20802.1"/>
    </source>
</evidence>
<dbReference type="InterPro" id="IPR036388">
    <property type="entry name" value="WH-like_DNA-bd_sf"/>
</dbReference>
<keyword evidence="6" id="KW-1185">Reference proteome</keyword>